<dbReference type="Proteomes" id="UP001162164">
    <property type="component" value="Unassembled WGS sequence"/>
</dbReference>
<proteinExistence type="predicted"/>
<reference evidence="1" key="1">
    <citation type="journal article" date="2023" name="Insect Mol. Biol.">
        <title>Genome sequencing provides insights into the evolution of gene families encoding plant cell wall-degrading enzymes in longhorned beetles.</title>
        <authorList>
            <person name="Shin N.R."/>
            <person name="Okamura Y."/>
            <person name="Kirsch R."/>
            <person name="Pauchet Y."/>
        </authorList>
    </citation>
    <scope>NUCLEOTIDE SEQUENCE</scope>
    <source>
        <strain evidence="1">MMC_N1</strain>
    </source>
</reference>
<sequence>MSNDAKETIIEQIKGCNNFFFYRQDLLKWNGWGYNDSKFYFKDGEAYFSSNRADGGICAQYPRLKPEEASFAVPKLEVP</sequence>
<gene>
    <name evidence="1" type="ORF">NQ317_017274</name>
</gene>
<name>A0ABQ9JSD1_9CUCU</name>
<dbReference type="Gene3D" id="3.30.43.10">
    <property type="entry name" value="Uridine Diphospho-n-acetylenolpyruvylglucosamine Reductase, domain 2"/>
    <property type="match status" value="1"/>
</dbReference>
<evidence type="ECO:0000313" key="1">
    <source>
        <dbReference type="EMBL" id="KAJ8981181.1"/>
    </source>
</evidence>
<dbReference type="EMBL" id="JAPWTJ010000199">
    <property type="protein sequence ID" value="KAJ8981181.1"/>
    <property type="molecule type" value="Genomic_DNA"/>
</dbReference>
<evidence type="ECO:0000313" key="2">
    <source>
        <dbReference type="Proteomes" id="UP001162164"/>
    </source>
</evidence>
<protein>
    <submittedName>
        <fullName evidence="1">Uncharacterized protein</fullName>
    </submittedName>
</protein>
<organism evidence="1 2">
    <name type="scientific">Molorchus minor</name>
    <dbReference type="NCBI Taxonomy" id="1323400"/>
    <lineage>
        <taxon>Eukaryota</taxon>
        <taxon>Metazoa</taxon>
        <taxon>Ecdysozoa</taxon>
        <taxon>Arthropoda</taxon>
        <taxon>Hexapoda</taxon>
        <taxon>Insecta</taxon>
        <taxon>Pterygota</taxon>
        <taxon>Neoptera</taxon>
        <taxon>Endopterygota</taxon>
        <taxon>Coleoptera</taxon>
        <taxon>Polyphaga</taxon>
        <taxon>Cucujiformia</taxon>
        <taxon>Chrysomeloidea</taxon>
        <taxon>Cerambycidae</taxon>
        <taxon>Lamiinae</taxon>
        <taxon>Monochamini</taxon>
        <taxon>Molorchus</taxon>
    </lineage>
</organism>
<accession>A0ABQ9JSD1</accession>
<keyword evidence="2" id="KW-1185">Reference proteome</keyword>
<dbReference type="InterPro" id="IPR016167">
    <property type="entry name" value="FAD-bd_PCMH_sub1"/>
</dbReference>
<comment type="caution">
    <text evidence="1">The sequence shown here is derived from an EMBL/GenBank/DDBJ whole genome shotgun (WGS) entry which is preliminary data.</text>
</comment>